<feature type="region of interest" description="Disordered" evidence="1">
    <location>
        <begin position="24"/>
        <end position="78"/>
    </location>
</feature>
<protein>
    <submittedName>
        <fullName evidence="2">Uncharacterized protein</fullName>
    </submittedName>
</protein>
<name>A0A0C6FQT4_9HYPH</name>
<feature type="compositionally biased region" description="Basic and acidic residues" evidence="1">
    <location>
        <begin position="24"/>
        <end position="47"/>
    </location>
</feature>
<evidence type="ECO:0000313" key="3">
    <source>
        <dbReference type="Proteomes" id="UP000061432"/>
    </source>
</evidence>
<accession>A0A0C6FQT4</accession>
<dbReference type="Proteomes" id="UP000061432">
    <property type="component" value="Plasmid pMaq22A_1p"/>
</dbReference>
<dbReference type="KEGG" id="maqu:Maq22A_1p36050"/>
<organism evidence="2 3">
    <name type="scientific">Methylobacterium aquaticum</name>
    <dbReference type="NCBI Taxonomy" id="270351"/>
    <lineage>
        <taxon>Bacteria</taxon>
        <taxon>Pseudomonadati</taxon>
        <taxon>Pseudomonadota</taxon>
        <taxon>Alphaproteobacteria</taxon>
        <taxon>Hyphomicrobiales</taxon>
        <taxon>Methylobacteriaceae</taxon>
        <taxon>Methylobacterium</taxon>
    </lineage>
</organism>
<dbReference type="AlphaFoldDB" id="A0A0C6FQT4"/>
<reference evidence="3" key="2">
    <citation type="submission" date="2015-01" db="EMBL/GenBank/DDBJ databases">
        <title>Complete genome sequence of Methylobacterium aquaticum strain 22A.</title>
        <authorList>
            <person name="Tani A."/>
            <person name="Ogura Y."/>
            <person name="Hayashi T."/>
        </authorList>
    </citation>
    <scope>NUCLEOTIDE SEQUENCE [LARGE SCALE GENOMIC DNA]</scope>
    <source>
        <strain evidence="3">MA-22A</strain>
        <plasmid evidence="3">Plasmid pMaq22A_1p DNA</plasmid>
    </source>
</reference>
<reference evidence="2 3" key="1">
    <citation type="journal article" date="2015" name="Genome Announc.">
        <title>Complete Genome Sequence of Methylobacterium aquaticum Strain 22A, Isolated from Racomitrium japonicum Moss.</title>
        <authorList>
            <person name="Tani A."/>
            <person name="Ogura Y."/>
            <person name="Hayashi T."/>
            <person name="Kimbara K."/>
        </authorList>
    </citation>
    <scope>NUCLEOTIDE SEQUENCE [LARGE SCALE GENOMIC DNA]</scope>
    <source>
        <strain evidence="2 3">MA-22A</strain>
        <plasmid evidence="3">Plasmid pMaq22A_1p DNA</plasmid>
    </source>
</reference>
<dbReference type="EMBL" id="AP014705">
    <property type="protein sequence ID" value="BAQ49427.1"/>
    <property type="molecule type" value="Genomic_DNA"/>
</dbReference>
<gene>
    <name evidence="2" type="ORF">Maq22A_1p36050</name>
</gene>
<evidence type="ECO:0000313" key="2">
    <source>
        <dbReference type="EMBL" id="BAQ49427.1"/>
    </source>
</evidence>
<keyword evidence="2" id="KW-0614">Plasmid</keyword>
<evidence type="ECO:0000256" key="1">
    <source>
        <dbReference type="SAM" id="MobiDB-lite"/>
    </source>
</evidence>
<sequence length="133" mass="14283">MEMLFAGVGHGAKLPRQPRLDLRRRFDPLRQRASARRETRISRREAGRTFGMRSPVDSVSSASTPRSPPTASPTGGVITTTSVVSTVNAVVLALPEMRGKRGELLRAVAALAAAGEINVEFRLALPGHSKVRG</sequence>
<proteinExistence type="predicted"/>
<dbReference type="PATRIC" id="fig|270351.10.peg.6501"/>
<geneLocation type="plasmid" evidence="3">
    <name>pMaq22A_1p DNA</name>
</geneLocation>